<dbReference type="Proteomes" id="UP000295636">
    <property type="component" value="Unassembled WGS sequence"/>
</dbReference>
<name>A0A4R5KXY5_9BACL</name>
<keyword evidence="2" id="KW-1185">Reference proteome</keyword>
<evidence type="ECO:0000313" key="1">
    <source>
        <dbReference type="EMBL" id="TDG00950.1"/>
    </source>
</evidence>
<sequence length="68" mass="7844">MLIWTCWKEVPRIWKEKSYKELWVLALLTLSITALSTAESFSVKLPNPLDWIAAAMGPFPSFIESLFQ</sequence>
<accession>A0A4R5KXY5</accession>
<comment type="caution">
    <text evidence="1">The sequence shown here is derived from an EMBL/GenBank/DDBJ whole genome shotgun (WGS) entry which is preliminary data.</text>
</comment>
<protein>
    <submittedName>
        <fullName evidence="1">Uncharacterized protein</fullName>
    </submittedName>
</protein>
<evidence type="ECO:0000313" key="2">
    <source>
        <dbReference type="Proteomes" id="UP000295636"/>
    </source>
</evidence>
<proteinExistence type="predicted"/>
<dbReference type="AlphaFoldDB" id="A0A4R5KXY5"/>
<organism evidence="1 2">
    <name type="scientific">Paenibacillus piri</name>
    <dbReference type="NCBI Taxonomy" id="2547395"/>
    <lineage>
        <taxon>Bacteria</taxon>
        <taxon>Bacillati</taxon>
        <taxon>Bacillota</taxon>
        <taxon>Bacilli</taxon>
        <taxon>Bacillales</taxon>
        <taxon>Paenibacillaceae</taxon>
        <taxon>Paenibacillus</taxon>
    </lineage>
</organism>
<reference evidence="1 2" key="1">
    <citation type="submission" date="2019-03" db="EMBL/GenBank/DDBJ databases">
        <title>This is whole genome sequence of Paenibacillus sp MS74 strain.</title>
        <authorList>
            <person name="Trinh H.N."/>
        </authorList>
    </citation>
    <scope>NUCLEOTIDE SEQUENCE [LARGE SCALE GENOMIC DNA]</scope>
    <source>
        <strain evidence="1 2">MS74</strain>
    </source>
</reference>
<dbReference type="EMBL" id="SMRT01000001">
    <property type="protein sequence ID" value="TDG00950.1"/>
    <property type="molecule type" value="Genomic_DNA"/>
</dbReference>
<gene>
    <name evidence="1" type="ORF">E1757_01575</name>
</gene>